<evidence type="ECO:0000256" key="8">
    <source>
        <dbReference type="ARBA" id="ARBA00023136"/>
    </source>
</evidence>
<feature type="chain" id="PRO_5010392995" evidence="15">
    <location>
        <begin position="28"/>
        <end position="476"/>
    </location>
</feature>
<dbReference type="OrthoDB" id="5975154at2759"/>
<feature type="domain" description="Neurotransmitter-gated ion-channel transmembrane" evidence="17">
    <location>
        <begin position="244"/>
        <end position="462"/>
    </location>
</feature>
<evidence type="ECO:0000256" key="3">
    <source>
        <dbReference type="ARBA" id="ARBA00022475"/>
    </source>
</evidence>
<keyword evidence="12" id="KW-1071">Ligand-gated ion channel</keyword>
<dbReference type="PANTHER" id="PTHR18945">
    <property type="entry name" value="NEUROTRANSMITTER GATED ION CHANNEL"/>
    <property type="match status" value="1"/>
</dbReference>
<evidence type="ECO:0000256" key="2">
    <source>
        <dbReference type="ARBA" id="ARBA00022448"/>
    </source>
</evidence>
<keyword evidence="15" id="KW-0732">Signal</keyword>
<evidence type="ECO:0000259" key="17">
    <source>
        <dbReference type="Pfam" id="PF02932"/>
    </source>
</evidence>
<feature type="domain" description="Neurotransmitter-gated ion-channel ligand-binding" evidence="16">
    <location>
        <begin position="31"/>
        <end position="237"/>
    </location>
</feature>
<proteinExistence type="evidence at transcript level"/>
<dbReference type="GO" id="GO:0045211">
    <property type="term" value="C:postsynaptic membrane"/>
    <property type="evidence" value="ECO:0007669"/>
    <property type="project" value="InterPro"/>
</dbReference>
<dbReference type="InterPro" id="IPR036734">
    <property type="entry name" value="Neur_chan_lig-bd_sf"/>
</dbReference>
<protein>
    <submittedName>
        <fullName evidence="18">Nicotinic acetylcholine receptor subunit</fullName>
    </submittedName>
</protein>
<dbReference type="Pfam" id="PF02931">
    <property type="entry name" value="Neur_chan_LBD"/>
    <property type="match status" value="1"/>
</dbReference>
<dbReference type="SUPFAM" id="SSF63712">
    <property type="entry name" value="Nicotinic receptor ligand binding domain-like"/>
    <property type="match status" value="1"/>
</dbReference>
<gene>
    <name evidence="18" type="primary">nAChR</name>
</gene>
<dbReference type="GO" id="GO:0004888">
    <property type="term" value="F:transmembrane signaling receptor activity"/>
    <property type="evidence" value="ECO:0007669"/>
    <property type="project" value="InterPro"/>
</dbReference>
<evidence type="ECO:0000256" key="6">
    <source>
        <dbReference type="ARBA" id="ARBA00023018"/>
    </source>
</evidence>
<dbReference type="EMBL" id="AB539794">
    <property type="protein sequence ID" value="BAJ65320.1"/>
    <property type="molecule type" value="mRNA"/>
</dbReference>
<keyword evidence="8 15" id="KW-0472">Membrane</keyword>
<dbReference type="FunFam" id="2.70.170.10:FF:000016">
    <property type="entry name" value="Nicotinic acetylcholine receptor subunit"/>
    <property type="match status" value="1"/>
</dbReference>
<dbReference type="GO" id="GO:0022848">
    <property type="term" value="F:acetylcholine-gated monoatomic cation-selective channel activity"/>
    <property type="evidence" value="ECO:0007669"/>
    <property type="project" value="InterPro"/>
</dbReference>
<dbReference type="SUPFAM" id="SSF90112">
    <property type="entry name" value="Neurotransmitter-gated ion-channel transmembrane pore"/>
    <property type="match status" value="1"/>
</dbReference>
<evidence type="ECO:0000256" key="14">
    <source>
        <dbReference type="ARBA" id="ARBA00034099"/>
    </source>
</evidence>
<comment type="similarity">
    <text evidence="1">Belongs to the ligand-gated ion channel (TC 1.A.9) family. Acetylcholine receptor (TC 1.A.9.1) subfamily.</text>
</comment>
<dbReference type="InterPro" id="IPR018000">
    <property type="entry name" value="Neurotransmitter_ion_chnl_CS"/>
</dbReference>
<dbReference type="CDD" id="cd19051">
    <property type="entry name" value="LGIC_TM_cation"/>
    <property type="match status" value="1"/>
</dbReference>
<dbReference type="KEGG" id="cin:100179754"/>
<evidence type="ECO:0000256" key="11">
    <source>
        <dbReference type="ARBA" id="ARBA00023180"/>
    </source>
</evidence>
<dbReference type="NCBIfam" id="TIGR00860">
    <property type="entry name" value="LIC"/>
    <property type="match status" value="1"/>
</dbReference>
<evidence type="ECO:0000259" key="16">
    <source>
        <dbReference type="Pfam" id="PF02931"/>
    </source>
</evidence>
<dbReference type="PROSITE" id="PS00236">
    <property type="entry name" value="NEUROTR_ION_CHANNEL"/>
    <property type="match status" value="1"/>
</dbReference>
<keyword evidence="4 15" id="KW-0812">Transmembrane</keyword>
<keyword evidence="6" id="KW-0770">Synapse</keyword>
<dbReference type="PRINTS" id="PR00252">
    <property type="entry name" value="NRIONCHANNEL"/>
</dbReference>
<dbReference type="InterPro" id="IPR006201">
    <property type="entry name" value="Neur_channel"/>
</dbReference>
<keyword evidence="7 15" id="KW-0406">Ion transport</keyword>
<dbReference type="Gene3D" id="2.70.170.10">
    <property type="entry name" value="Neurotransmitter-gated ion-channel ligand-binding domain"/>
    <property type="match status" value="1"/>
</dbReference>
<dbReference type="PRINTS" id="PR00254">
    <property type="entry name" value="NICOTINICR"/>
</dbReference>
<dbReference type="InterPro" id="IPR006029">
    <property type="entry name" value="Neurotrans-gated_channel_TM"/>
</dbReference>
<evidence type="ECO:0000256" key="5">
    <source>
        <dbReference type="ARBA" id="ARBA00022989"/>
    </source>
</evidence>
<evidence type="ECO:0000256" key="1">
    <source>
        <dbReference type="ARBA" id="ARBA00009237"/>
    </source>
</evidence>
<evidence type="ECO:0000256" key="10">
    <source>
        <dbReference type="ARBA" id="ARBA00023170"/>
    </source>
</evidence>
<evidence type="ECO:0000256" key="12">
    <source>
        <dbReference type="ARBA" id="ARBA00023286"/>
    </source>
</evidence>
<evidence type="ECO:0000256" key="7">
    <source>
        <dbReference type="ARBA" id="ARBA00023065"/>
    </source>
</evidence>
<dbReference type="FunFam" id="1.20.58.390:FF:000158">
    <property type="entry name" value="Nicotinic acetylcholine receptor subunit"/>
    <property type="match status" value="1"/>
</dbReference>
<feature type="transmembrane region" description="Helical" evidence="15">
    <location>
        <begin position="238"/>
        <end position="263"/>
    </location>
</feature>
<evidence type="ECO:0000256" key="4">
    <source>
        <dbReference type="ARBA" id="ARBA00022692"/>
    </source>
</evidence>
<dbReference type="InterPro" id="IPR038050">
    <property type="entry name" value="Neuro_actylchol_rec"/>
</dbReference>
<keyword evidence="9" id="KW-1015">Disulfide bond</keyword>
<accession>A0A1W2W392</accession>
<keyword evidence="3" id="KW-1003">Cell membrane</keyword>
<evidence type="ECO:0000313" key="18">
    <source>
        <dbReference type="EMBL" id="BAJ65320.1"/>
    </source>
</evidence>
<dbReference type="InterPro" id="IPR002394">
    <property type="entry name" value="Nicotinic_acetylcholine_rcpt"/>
</dbReference>
<dbReference type="InterPro" id="IPR036719">
    <property type="entry name" value="Neuro-gated_channel_TM_sf"/>
</dbReference>
<dbReference type="CDD" id="cd18997">
    <property type="entry name" value="LGIC_ECD_nAChR"/>
    <property type="match status" value="1"/>
</dbReference>
<accession>E7FIZ5</accession>
<feature type="transmembrane region" description="Helical" evidence="15">
    <location>
        <begin position="447"/>
        <end position="471"/>
    </location>
</feature>
<keyword evidence="5 15" id="KW-1133">Transmembrane helix</keyword>
<feature type="signal peptide" evidence="15">
    <location>
        <begin position="1"/>
        <end position="27"/>
    </location>
</feature>
<dbReference type="RefSeq" id="NP_001265890.1">
    <property type="nucleotide sequence ID" value="NM_001278961.1"/>
</dbReference>
<evidence type="ECO:0000256" key="13">
    <source>
        <dbReference type="ARBA" id="ARBA00023303"/>
    </source>
</evidence>
<name>E7FIZ5_CIOIN</name>
<keyword evidence="11" id="KW-0325">Glycoprotein</keyword>
<dbReference type="GeneID" id="100179754"/>
<keyword evidence="13 15" id="KW-0407">Ion channel</keyword>
<comment type="subcellular location">
    <subcellularLocation>
        <location evidence="14">Synaptic cell membrane</location>
        <topology evidence="14">Multi-pass membrane protein</topology>
    </subcellularLocation>
</comment>
<dbReference type="Gene3D" id="1.20.58.390">
    <property type="entry name" value="Neurotransmitter-gated ion-channel transmembrane domain"/>
    <property type="match status" value="2"/>
</dbReference>
<reference evidence="18" key="1">
    <citation type="journal article" date="2011" name="Proc. Natl. Acad. Sci. U.S.A.">
        <title>A mechanism for graded motor control encoded in the channel properties of the muscle ACh receptor.</title>
        <authorList>
            <person name="Nishino A."/>
            <person name="Baba S.A."/>
            <person name="Okamura Y."/>
        </authorList>
    </citation>
    <scope>NUCLEOTIDE SEQUENCE</scope>
</reference>
<keyword evidence="2 15" id="KW-0813">Transport</keyword>
<keyword evidence="10 18" id="KW-0675">Receptor</keyword>
<feature type="transmembrane region" description="Helical" evidence="15">
    <location>
        <begin position="269"/>
        <end position="287"/>
    </location>
</feature>
<evidence type="ECO:0000256" key="15">
    <source>
        <dbReference type="RuleBase" id="RU000687"/>
    </source>
</evidence>
<feature type="transmembrane region" description="Helical" evidence="15">
    <location>
        <begin position="299"/>
        <end position="321"/>
    </location>
</feature>
<evidence type="ECO:0000256" key="9">
    <source>
        <dbReference type="ARBA" id="ARBA00023157"/>
    </source>
</evidence>
<organism evidence="18">
    <name type="scientific">Ciona intestinalis</name>
    <name type="common">Transparent sea squirt</name>
    <name type="synonym">Ascidia intestinalis</name>
    <dbReference type="NCBI Taxonomy" id="7719"/>
    <lineage>
        <taxon>Eukaryota</taxon>
        <taxon>Metazoa</taxon>
        <taxon>Chordata</taxon>
        <taxon>Tunicata</taxon>
        <taxon>Ascidiacea</taxon>
        <taxon>Phlebobranchia</taxon>
        <taxon>Cionidae</taxon>
        <taxon>Ciona</taxon>
    </lineage>
</organism>
<dbReference type="Pfam" id="PF02932">
    <property type="entry name" value="Neur_chan_memb"/>
    <property type="match status" value="1"/>
</dbReference>
<dbReference type="InterPro" id="IPR006202">
    <property type="entry name" value="Neur_chan_lig-bd"/>
</dbReference>
<sequence length="476" mass="54219">MAGGVELFLRIVLPMLVLMTMAQGVNGSQAEKDLIQDLLRNYDVMVRPIDKYNDIINVSFAVTLQQIVDLDEKNQLLTTSMYMGWTWNDTYLKWNPDNYSGIVEIRLPAKKVWKPDILVYNSAVDSFDQMLQTNVVIWSTGAVEWLPPGLFKTTCDVDIRYFPFDEQRCTMKFGAWTYHGGMVDLALPDENAILDNYIPSGEWDLISMKGHRTSVKYECCPHPFVDVTYTIHMRRRTLFYGFNLILPCVLVCSLTILVFLLPADSGERITLGITVLLALVVFLQLVADNLPPTDVIPLLGKYFACSIVMVTASVVCTVISLNFHHTTSANTNTMPGWIRFVFLNFLPRILRMKRPGENSFRRKFLDNQAEVVMDGTVEEYPLMVAGERLGNWMGTNQTELSPLNEAKKELNDVLHEVRFITSRMHNDDEDEKSALEWRFAATVLDRFCVIFFIIYFVVSTLFTIAVAPGVLLPPDN</sequence>
<dbReference type="AlphaFoldDB" id="E7FIZ5"/>